<protein>
    <recommendedName>
        <fullName evidence="4">DUF3558 domain-containing protein</fullName>
    </recommendedName>
</protein>
<feature type="signal peptide" evidence="1">
    <location>
        <begin position="1"/>
        <end position="25"/>
    </location>
</feature>
<keyword evidence="1" id="KW-0732">Signal</keyword>
<comment type="caution">
    <text evidence="2">The sequence shown here is derived from an EMBL/GenBank/DDBJ whole genome shotgun (WGS) entry which is preliminary data.</text>
</comment>
<organism evidence="2 3">
    <name type="scientific">Agromyces ramosus</name>
    <dbReference type="NCBI Taxonomy" id="33879"/>
    <lineage>
        <taxon>Bacteria</taxon>
        <taxon>Bacillati</taxon>
        <taxon>Actinomycetota</taxon>
        <taxon>Actinomycetes</taxon>
        <taxon>Micrococcales</taxon>
        <taxon>Microbacteriaceae</taxon>
        <taxon>Agromyces</taxon>
    </lineage>
</organism>
<evidence type="ECO:0000313" key="2">
    <source>
        <dbReference type="EMBL" id="MDQ0893656.1"/>
    </source>
</evidence>
<evidence type="ECO:0000313" key="3">
    <source>
        <dbReference type="Proteomes" id="UP001239083"/>
    </source>
</evidence>
<feature type="chain" id="PRO_5046080221" description="DUF3558 domain-containing protein" evidence="1">
    <location>
        <begin position="26"/>
        <end position="355"/>
    </location>
</feature>
<dbReference type="RefSeq" id="WP_307040260.1">
    <property type="nucleotide sequence ID" value="NZ_JAUSYY010000001.1"/>
</dbReference>
<dbReference type="EMBL" id="JAUSYY010000001">
    <property type="protein sequence ID" value="MDQ0893656.1"/>
    <property type="molecule type" value="Genomic_DNA"/>
</dbReference>
<dbReference type="PROSITE" id="PS51257">
    <property type="entry name" value="PROKAR_LIPOPROTEIN"/>
    <property type="match status" value="1"/>
</dbReference>
<accession>A0ABU0R6E6</accession>
<reference evidence="2 3" key="1">
    <citation type="submission" date="2023-07" db="EMBL/GenBank/DDBJ databases">
        <title>Comparative genomics of wheat-associated soil bacteria to identify genetic determinants of phenazine resistance.</title>
        <authorList>
            <person name="Mouncey N."/>
        </authorList>
    </citation>
    <scope>NUCLEOTIDE SEQUENCE [LARGE SCALE GENOMIC DNA]</scope>
    <source>
        <strain evidence="2 3">V3I3</strain>
    </source>
</reference>
<name>A0ABU0R6E6_9MICO</name>
<gene>
    <name evidence="2" type="ORF">QFZ26_001211</name>
</gene>
<keyword evidence="3" id="KW-1185">Reference proteome</keyword>
<sequence>MRLVTGGIAAALLVLLSGCTAPAPAPTAAPTPTAAPVEAAAPAPLSCNELVPPSEVAAALSASEPPAPATESSMPLWNLYEWAVMAAGGVSCSWRVGDSATYLVVDVLPDAADAWHGHDYGDGTIEPNRTVAGVAAAAACGQAGCTISAPVAGTWTIVRLRTDGSRADGFRSDGTRFADLTDEQTLAGLDVAAAAAFSALTTAEPERLAWSHVVAASAAPTSCEAVLPAADLAELTGNPAAWEVPALTERELAFLRSFAQARAGFLNCNAMAPEGPPTSVVVAPGAAWLVAEFAASREVPVGGTVATIGGSTALEWCSPNGGWCTVILAVGDDAVQVSDGSHATEIAEAIVARAR</sequence>
<proteinExistence type="predicted"/>
<evidence type="ECO:0000256" key="1">
    <source>
        <dbReference type="SAM" id="SignalP"/>
    </source>
</evidence>
<dbReference type="Proteomes" id="UP001239083">
    <property type="component" value="Unassembled WGS sequence"/>
</dbReference>
<evidence type="ECO:0008006" key="4">
    <source>
        <dbReference type="Google" id="ProtNLM"/>
    </source>
</evidence>